<protein>
    <recommendedName>
        <fullName evidence="3">Asparagine synthetase domain-containing protein</fullName>
    </recommendedName>
</protein>
<name>A0A7W5PCA2_9GAMM</name>
<organism evidence="1 2">
    <name type="scientific">Halomonas campaniensis</name>
    <dbReference type="NCBI Taxonomy" id="213554"/>
    <lineage>
        <taxon>Bacteria</taxon>
        <taxon>Pseudomonadati</taxon>
        <taxon>Pseudomonadota</taxon>
        <taxon>Gammaproteobacteria</taxon>
        <taxon>Oceanospirillales</taxon>
        <taxon>Halomonadaceae</taxon>
        <taxon>Halomonas</taxon>
    </lineage>
</organism>
<sequence>MDNLSYCRQYIISDSRLEPLPGWCEVDIHGELFVIHHPDLDFSRVDSPKEEGGVVVLGYIIDPMTPNLTTLEIAERLARDSNTFDDLLSNIFGLSGRYVIIYWSEKEAKLVHDPCALRKAFYFFGDKNLFCASQPGLIKNFHHLDGSQDLDLVDFISSEKFLKNESFWVGDETVYHNVKQLMPNFYLDLRSKNVNRYWVNNPEKLGSLDEAVKEISTILKGSIDAASRQRLVMQSVTAGWDSRVLLAASKCVSKRILYFVNTMNVYKDNHMDIAVPKKMLGDMGLEVNIFREMPKLRDEFYEVMKMNVEGARKLPKTLAIQYYHDFHYGKLNINGNGSEIVRCYYGEKCAESSMISSSYVIKKAGLDQDSTYLHRKVEDWLADVRDLVEEQDLNVMDLFYWEQRMGNWGGMFMSEQDVAVEGFMPFNNRRLLVLALGLDDKYRVGPDHILHKKLIKEMWPELLEYPINPDTLKVKIRNLLVTGMPEGMKEVIKNILRS</sequence>
<evidence type="ECO:0000313" key="1">
    <source>
        <dbReference type="EMBL" id="MBB3332570.1"/>
    </source>
</evidence>
<proteinExistence type="predicted"/>
<evidence type="ECO:0008006" key="3">
    <source>
        <dbReference type="Google" id="ProtNLM"/>
    </source>
</evidence>
<keyword evidence="2" id="KW-1185">Reference proteome</keyword>
<dbReference type="RefSeq" id="WP_183334234.1">
    <property type="nucleotide sequence ID" value="NZ_JACHZF010000037.1"/>
</dbReference>
<comment type="caution">
    <text evidence="1">The sequence shown here is derived from an EMBL/GenBank/DDBJ whole genome shotgun (WGS) entry which is preliminary data.</text>
</comment>
<accession>A0A7W5PCA2</accession>
<evidence type="ECO:0000313" key="2">
    <source>
        <dbReference type="Proteomes" id="UP000553442"/>
    </source>
</evidence>
<reference evidence="1 2" key="1">
    <citation type="submission" date="2020-08" db="EMBL/GenBank/DDBJ databases">
        <title>Genomic Encyclopedia of Archaeal and Bacterial Type Strains, Phase II (KMG-II): from individual species to whole genera.</title>
        <authorList>
            <person name="Goeker M."/>
        </authorList>
    </citation>
    <scope>NUCLEOTIDE SEQUENCE [LARGE SCALE GENOMIC DNA]</scope>
    <source>
        <strain evidence="1 2">5AG</strain>
    </source>
</reference>
<dbReference type="Proteomes" id="UP000553442">
    <property type="component" value="Unassembled WGS sequence"/>
</dbReference>
<dbReference type="AlphaFoldDB" id="A0A7W5PCA2"/>
<dbReference type="EMBL" id="JACHZF010000037">
    <property type="protein sequence ID" value="MBB3332570.1"/>
    <property type="molecule type" value="Genomic_DNA"/>
</dbReference>
<gene>
    <name evidence="1" type="ORF">BDK63_003468</name>
</gene>